<evidence type="ECO:0000256" key="1">
    <source>
        <dbReference type="ARBA" id="ARBA00023157"/>
    </source>
</evidence>
<accession>A0A9P8M126</accession>
<dbReference type="PANTHER" id="PTHR24252:SF10">
    <property type="entry name" value="SERINE PROTEASE 56"/>
    <property type="match status" value="1"/>
</dbReference>
<name>A0A9P8M126_9HYPO</name>
<dbReference type="PROSITE" id="PS00134">
    <property type="entry name" value="TRYPSIN_HIS"/>
    <property type="match status" value="1"/>
</dbReference>
<dbReference type="GO" id="GO:0006508">
    <property type="term" value="P:proteolysis"/>
    <property type="evidence" value="ECO:0007669"/>
    <property type="project" value="InterPro"/>
</dbReference>
<feature type="signal peptide" evidence="2">
    <location>
        <begin position="1"/>
        <end position="21"/>
    </location>
</feature>
<dbReference type="Proteomes" id="UP000764110">
    <property type="component" value="Unassembled WGS sequence"/>
</dbReference>
<evidence type="ECO:0000256" key="2">
    <source>
        <dbReference type="SAM" id="SignalP"/>
    </source>
</evidence>
<protein>
    <recommendedName>
        <fullName evidence="3">Peptidase S1 domain-containing protein</fullName>
    </recommendedName>
</protein>
<dbReference type="Gene3D" id="2.40.10.10">
    <property type="entry name" value="Trypsin-like serine proteases"/>
    <property type="match status" value="2"/>
</dbReference>
<feature type="chain" id="PRO_5040110251" description="Peptidase S1 domain-containing protein" evidence="2">
    <location>
        <begin position="22"/>
        <end position="146"/>
    </location>
</feature>
<evidence type="ECO:0000259" key="3">
    <source>
        <dbReference type="PROSITE" id="PS50240"/>
    </source>
</evidence>
<dbReference type="AlphaFoldDB" id="A0A9P8M126"/>
<dbReference type="Pfam" id="PF00089">
    <property type="entry name" value="Trypsin"/>
    <property type="match status" value="1"/>
</dbReference>
<organism evidence="4 5">
    <name type="scientific">Metarhizium humberi</name>
    <dbReference type="NCBI Taxonomy" id="2596975"/>
    <lineage>
        <taxon>Eukaryota</taxon>
        <taxon>Fungi</taxon>
        <taxon>Dikarya</taxon>
        <taxon>Ascomycota</taxon>
        <taxon>Pezizomycotina</taxon>
        <taxon>Sordariomycetes</taxon>
        <taxon>Hypocreomycetidae</taxon>
        <taxon>Hypocreales</taxon>
        <taxon>Clavicipitaceae</taxon>
        <taxon>Metarhizium</taxon>
    </lineage>
</organism>
<dbReference type="InterPro" id="IPR001314">
    <property type="entry name" value="Peptidase_S1A"/>
</dbReference>
<dbReference type="PROSITE" id="PS50240">
    <property type="entry name" value="TRYPSIN_DOM"/>
    <property type="match status" value="1"/>
</dbReference>
<dbReference type="PANTHER" id="PTHR24252">
    <property type="entry name" value="ACROSIN-RELATED"/>
    <property type="match status" value="1"/>
</dbReference>
<dbReference type="InterPro" id="IPR043504">
    <property type="entry name" value="Peptidase_S1_PA_chymotrypsin"/>
</dbReference>
<dbReference type="InterPro" id="IPR009003">
    <property type="entry name" value="Peptidase_S1_PA"/>
</dbReference>
<dbReference type="SUPFAM" id="SSF50494">
    <property type="entry name" value="Trypsin-like serine proteases"/>
    <property type="match status" value="1"/>
</dbReference>
<dbReference type="InterPro" id="IPR001254">
    <property type="entry name" value="Trypsin_dom"/>
</dbReference>
<dbReference type="GO" id="GO:0004252">
    <property type="term" value="F:serine-type endopeptidase activity"/>
    <property type="evidence" value="ECO:0007669"/>
    <property type="project" value="InterPro"/>
</dbReference>
<keyword evidence="1" id="KW-1015">Disulfide bond</keyword>
<reference evidence="4 5" key="1">
    <citation type="submission" date="2020-07" db="EMBL/GenBank/DDBJ databases">
        <title>Metarhizium humberi genome.</title>
        <authorList>
            <person name="Lysoe E."/>
        </authorList>
    </citation>
    <scope>NUCLEOTIDE SEQUENCE [LARGE SCALE GENOMIC DNA]</scope>
    <source>
        <strain evidence="4 5">ESALQ1638</strain>
    </source>
</reference>
<dbReference type="EMBL" id="JACEFI010000044">
    <property type="protein sequence ID" value="KAH0591838.1"/>
    <property type="molecule type" value="Genomic_DNA"/>
</dbReference>
<dbReference type="InterPro" id="IPR018114">
    <property type="entry name" value="TRYPSIN_HIS"/>
</dbReference>
<evidence type="ECO:0000313" key="5">
    <source>
        <dbReference type="Proteomes" id="UP000764110"/>
    </source>
</evidence>
<evidence type="ECO:0000313" key="4">
    <source>
        <dbReference type="EMBL" id="KAH0591838.1"/>
    </source>
</evidence>
<sequence length="146" mass="15235">MVRKIVITLAVLFSAVLSAAATLDKRIIVGGEAAKDGEFPFLVTITDAGKHMCGGSLLDNTTVLTAAHCAKESKDWLNRTTGGQVIAAKPILYPGFRPRRNGDHPHDIAILKLSTPIQESDTVGYATLPPAGSDPVANSLAIAAGC</sequence>
<keyword evidence="5" id="KW-1185">Reference proteome</keyword>
<dbReference type="SMART" id="SM00020">
    <property type="entry name" value="Tryp_SPc"/>
    <property type="match status" value="1"/>
</dbReference>
<proteinExistence type="predicted"/>
<keyword evidence="2" id="KW-0732">Signal</keyword>
<gene>
    <name evidence="4" type="ORF">MHUMG1_10404</name>
</gene>
<comment type="caution">
    <text evidence="4">The sequence shown here is derived from an EMBL/GenBank/DDBJ whole genome shotgun (WGS) entry which is preliminary data.</text>
</comment>
<dbReference type="PRINTS" id="PR00722">
    <property type="entry name" value="CHYMOTRYPSIN"/>
</dbReference>
<feature type="domain" description="Peptidase S1" evidence="3">
    <location>
        <begin position="28"/>
        <end position="146"/>
    </location>
</feature>